<keyword evidence="3" id="KW-1185">Reference proteome</keyword>
<dbReference type="EMBL" id="MU007078">
    <property type="protein sequence ID" value="KAF2423699.1"/>
    <property type="molecule type" value="Genomic_DNA"/>
</dbReference>
<feature type="region of interest" description="Disordered" evidence="1">
    <location>
        <begin position="232"/>
        <end position="260"/>
    </location>
</feature>
<reference evidence="2" key="1">
    <citation type="journal article" date="2020" name="Stud. Mycol.">
        <title>101 Dothideomycetes genomes: a test case for predicting lifestyles and emergence of pathogens.</title>
        <authorList>
            <person name="Haridas S."/>
            <person name="Albert R."/>
            <person name="Binder M."/>
            <person name="Bloem J."/>
            <person name="Labutti K."/>
            <person name="Salamov A."/>
            <person name="Andreopoulos B."/>
            <person name="Baker S."/>
            <person name="Barry K."/>
            <person name="Bills G."/>
            <person name="Bluhm B."/>
            <person name="Cannon C."/>
            <person name="Castanera R."/>
            <person name="Culley D."/>
            <person name="Daum C."/>
            <person name="Ezra D."/>
            <person name="Gonzalez J."/>
            <person name="Henrissat B."/>
            <person name="Kuo A."/>
            <person name="Liang C."/>
            <person name="Lipzen A."/>
            <person name="Lutzoni F."/>
            <person name="Magnuson J."/>
            <person name="Mondo S."/>
            <person name="Nolan M."/>
            <person name="Ohm R."/>
            <person name="Pangilinan J."/>
            <person name="Park H.-J."/>
            <person name="Ramirez L."/>
            <person name="Alfaro M."/>
            <person name="Sun H."/>
            <person name="Tritt A."/>
            <person name="Yoshinaga Y."/>
            <person name="Zwiers L.-H."/>
            <person name="Turgeon B."/>
            <person name="Goodwin S."/>
            <person name="Spatafora J."/>
            <person name="Crous P."/>
            <person name="Grigoriev I."/>
        </authorList>
    </citation>
    <scope>NUCLEOTIDE SEQUENCE</scope>
    <source>
        <strain evidence="2">CBS 130266</strain>
    </source>
</reference>
<sequence>MITPSRRKAQPSPLAVLDHLLYHVKPVKPSKTSSHVESEVHSSAITSAPQSSKQDAYPIKGGDKLTTVIVTEIVDVCPTGLTTSTYTTTCIYDRPTGSLSSIPSTVPYPIFTETVKWCTTGCGSKPTSVTVVVPITQTVVSKKTSSAVGGGVDVKPVTVAQSAIGGGVDVKPVAAATAAVTGYPKCPTPIAIVTVTVTVDAPVVSYQSTTFAAVKVATSSRSVSLSSVSEKPVVSSQKSSTSSASSSSVKTISSKGWGYY</sequence>
<accession>A0A9P4NJL1</accession>
<evidence type="ECO:0000313" key="3">
    <source>
        <dbReference type="Proteomes" id="UP000800235"/>
    </source>
</evidence>
<dbReference type="AlphaFoldDB" id="A0A9P4NJL1"/>
<dbReference type="Proteomes" id="UP000800235">
    <property type="component" value="Unassembled WGS sequence"/>
</dbReference>
<proteinExistence type="predicted"/>
<feature type="region of interest" description="Disordered" evidence="1">
    <location>
        <begin position="32"/>
        <end position="56"/>
    </location>
</feature>
<gene>
    <name evidence="2" type="ORF">EJ08DRAFT_700943</name>
</gene>
<evidence type="ECO:0000313" key="2">
    <source>
        <dbReference type="EMBL" id="KAF2423699.1"/>
    </source>
</evidence>
<comment type="caution">
    <text evidence="2">The sequence shown here is derived from an EMBL/GenBank/DDBJ whole genome shotgun (WGS) entry which is preliminary data.</text>
</comment>
<evidence type="ECO:0000256" key="1">
    <source>
        <dbReference type="SAM" id="MobiDB-lite"/>
    </source>
</evidence>
<name>A0A9P4NJL1_9PEZI</name>
<organism evidence="2 3">
    <name type="scientific">Tothia fuscella</name>
    <dbReference type="NCBI Taxonomy" id="1048955"/>
    <lineage>
        <taxon>Eukaryota</taxon>
        <taxon>Fungi</taxon>
        <taxon>Dikarya</taxon>
        <taxon>Ascomycota</taxon>
        <taxon>Pezizomycotina</taxon>
        <taxon>Dothideomycetes</taxon>
        <taxon>Pleosporomycetidae</taxon>
        <taxon>Venturiales</taxon>
        <taxon>Cylindrosympodiaceae</taxon>
        <taxon>Tothia</taxon>
    </lineage>
</organism>
<feature type="compositionally biased region" description="Polar residues" evidence="1">
    <location>
        <begin position="44"/>
        <end position="54"/>
    </location>
</feature>
<protein>
    <submittedName>
        <fullName evidence="2">Uncharacterized protein</fullName>
    </submittedName>
</protein>